<feature type="domain" description="DNA mismatch repair proteins mutS family" evidence="6">
    <location>
        <begin position="691"/>
        <end position="707"/>
    </location>
</feature>
<dbReference type="InterPro" id="IPR011184">
    <property type="entry name" value="DNA_mismatch_repair_Msh2"/>
</dbReference>
<dbReference type="EMBL" id="HE612859">
    <property type="protein sequence ID" value="CCE62706.1"/>
    <property type="molecule type" value="Genomic_DNA"/>
</dbReference>
<dbReference type="InterPro" id="IPR027417">
    <property type="entry name" value="P-loop_NTPase"/>
</dbReference>
<dbReference type="GO" id="GO:0000400">
    <property type="term" value="F:four-way junction DNA binding"/>
    <property type="evidence" value="ECO:0007669"/>
    <property type="project" value="EnsemblFungi"/>
</dbReference>
<dbReference type="KEGG" id="tpf:TPHA_0D00620"/>
<dbReference type="Pfam" id="PF05190">
    <property type="entry name" value="MutS_IV"/>
    <property type="match status" value="1"/>
</dbReference>
<dbReference type="PANTHER" id="PTHR11361">
    <property type="entry name" value="DNA MISMATCH REPAIR PROTEIN MUTS FAMILY MEMBER"/>
    <property type="match status" value="1"/>
</dbReference>
<evidence type="ECO:0000256" key="3">
    <source>
        <dbReference type="ARBA" id="ARBA00022840"/>
    </source>
</evidence>
<keyword evidence="8" id="KW-1185">Reference proteome</keyword>
<dbReference type="SMART" id="SM00533">
    <property type="entry name" value="MUTSd"/>
    <property type="match status" value="1"/>
</dbReference>
<keyword evidence="2" id="KW-0547">Nucleotide-binding</keyword>
<dbReference type="GO" id="GO:0005524">
    <property type="term" value="F:ATP binding"/>
    <property type="evidence" value="ECO:0007669"/>
    <property type="project" value="UniProtKB-KW"/>
</dbReference>
<keyword evidence="3" id="KW-0067">ATP-binding</keyword>
<dbReference type="Gene3D" id="3.40.50.300">
    <property type="entry name" value="P-loop containing nucleotide triphosphate hydrolases"/>
    <property type="match status" value="1"/>
</dbReference>
<dbReference type="Proteomes" id="UP000005666">
    <property type="component" value="Chromosome 4"/>
</dbReference>
<dbReference type="Gene3D" id="1.10.1420.10">
    <property type="match status" value="2"/>
</dbReference>
<dbReference type="STRING" id="1071381.G8BS85"/>
<dbReference type="InterPro" id="IPR036678">
    <property type="entry name" value="MutS_con_dom_sf"/>
</dbReference>
<evidence type="ECO:0000256" key="1">
    <source>
        <dbReference type="ARBA" id="ARBA00006271"/>
    </source>
</evidence>
<dbReference type="GO" id="GO:0007131">
    <property type="term" value="P:reciprocal meiotic recombination"/>
    <property type="evidence" value="ECO:0007669"/>
    <property type="project" value="EnsemblFungi"/>
</dbReference>
<dbReference type="InterPro" id="IPR000432">
    <property type="entry name" value="DNA_mismatch_repair_MutS_C"/>
</dbReference>
<dbReference type="Pfam" id="PF00488">
    <property type="entry name" value="MutS_V"/>
    <property type="match status" value="1"/>
</dbReference>
<reference evidence="7 8" key="1">
    <citation type="journal article" date="2011" name="Proc. Natl. Acad. Sci. U.S.A.">
        <title>Evolutionary erosion of yeast sex chromosomes by mating-type switching accidents.</title>
        <authorList>
            <person name="Gordon J.L."/>
            <person name="Armisen D."/>
            <person name="Proux-Wera E."/>
            <person name="Oheigeartaigh S.S."/>
            <person name="Byrne K.P."/>
            <person name="Wolfe K.H."/>
        </authorList>
    </citation>
    <scope>NUCLEOTIDE SEQUENCE [LARGE SCALE GENOMIC DNA]</scope>
    <source>
        <strain evidence="8">ATCC 24235 / CBS 4417 / NBRC 1672 / NRRL Y-8282 / UCD 70-5</strain>
    </source>
</reference>
<accession>G8BS85</accession>
<dbReference type="OrthoDB" id="276261at2759"/>
<evidence type="ECO:0000313" key="8">
    <source>
        <dbReference type="Proteomes" id="UP000005666"/>
    </source>
</evidence>
<dbReference type="SUPFAM" id="SSF52540">
    <property type="entry name" value="P-loop containing nucleoside triphosphate hydrolases"/>
    <property type="match status" value="1"/>
</dbReference>
<name>G8BS85_TETPH</name>
<dbReference type="InterPro" id="IPR007696">
    <property type="entry name" value="DNA_mismatch_repair_MutS_core"/>
</dbReference>
<dbReference type="GO" id="GO:0030983">
    <property type="term" value="F:mismatched DNA binding"/>
    <property type="evidence" value="ECO:0007669"/>
    <property type="project" value="InterPro"/>
</dbReference>
<organism evidence="7 8">
    <name type="scientific">Tetrapisispora phaffii (strain ATCC 24235 / CBS 4417 / NBRC 1672 / NRRL Y-8282 / UCD 70-5)</name>
    <name type="common">Yeast</name>
    <name type="synonym">Fabospora phaffii</name>
    <dbReference type="NCBI Taxonomy" id="1071381"/>
    <lineage>
        <taxon>Eukaryota</taxon>
        <taxon>Fungi</taxon>
        <taxon>Dikarya</taxon>
        <taxon>Ascomycota</taxon>
        <taxon>Saccharomycotina</taxon>
        <taxon>Saccharomycetes</taxon>
        <taxon>Saccharomycetales</taxon>
        <taxon>Saccharomycetaceae</taxon>
        <taxon>Tetrapisispora</taxon>
    </lineage>
</organism>
<dbReference type="AlphaFoldDB" id="G8BS85"/>
<dbReference type="RefSeq" id="XP_003685140.1">
    <property type="nucleotide sequence ID" value="XM_003685092.1"/>
</dbReference>
<dbReference type="InterPro" id="IPR036187">
    <property type="entry name" value="DNA_mismatch_repair_MutS_sf"/>
</dbReference>
<dbReference type="OMA" id="KMTMLYK"/>
<evidence type="ECO:0000256" key="4">
    <source>
        <dbReference type="ARBA" id="ARBA00023125"/>
    </source>
</evidence>
<proteinExistence type="inferred from homology"/>
<keyword evidence="5" id="KW-0469">Meiosis</keyword>
<evidence type="ECO:0000259" key="6">
    <source>
        <dbReference type="PROSITE" id="PS00486"/>
    </source>
</evidence>
<comment type="similarity">
    <text evidence="1">Belongs to the DNA mismatch repair MutS family.</text>
</comment>
<dbReference type="GO" id="GO:0000403">
    <property type="term" value="F:Y-form DNA binding"/>
    <property type="evidence" value="ECO:0007669"/>
    <property type="project" value="EnsemblFungi"/>
</dbReference>
<dbReference type="HOGENOM" id="CLU_002472_7_3_1"/>
<keyword evidence="4" id="KW-0238">DNA-binding</keyword>
<dbReference type="PROSITE" id="PS00486">
    <property type="entry name" value="DNA_MISMATCH_REPAIR_2"/>
    <property type="match status" value="1"/>
</dbReference>
<dbReference type="InterPro" id="IPR007860">
    <property type="entry name" value="DNA_mmatch_repair_MutS_con_dom"/>
</dbReference>
<evidence type="ECO:0000256" key="5">
    <source>
        <dbReference type="ARBA" id="ARBA00023254"/>
    </source>
</evidence>
<dbReference type="Gene3D" id="3.30.420.110">
    <property type="entry name" value="MutS, connector domain"/>
    <property type="match status" value="1"/>
</dbReference>
<dbReference type="GeneID" id="11534568"/>
<dbReference type="GO" id="GO:1990391">
    <property type="term" value="C:DNA repair complex"/>
    <property type="evidence" value="ECO:0007669"/>
    <property type="project" value="EnsemblFungi"/>
</dbReference>
<protein>
    <recommendedName>
        <fullName evidence="6">DNA mismatch repair proteins mutS family domain-containing protein</fullName>
    </recommendedName>
</protein>
<dbReference type="SUPFAM" id="SSF48334">
    <property type="entry name" value="DNA repair protein MutS, domain III"/>
    <property type="match status" value="1"/>
</dbReference>
<dbReference type="Pfam" id="PF05188">
    <property type="entry name" value="MutS_II"/>
    <property type="match status" value="1"/>
</dbReference>
<dbReference type="GO" id="GO:0062037">
    <property type="term" value="F:D-loop DNA binding"/>
    <property type="evidence" value="ECO:0007669"/>
    <property type="project" value="EnsemblFungi"/>
</dbReference>
<sequence length="822" mass="94157">MSSANISSFINAKIFNNSRSAANISSRNQVQSKVTSKKNRGVYTSLLKDSLVVVSRNNITTKNKQNLRITRTRSKRCQTGHLNKNNEKIFLTIFETPTDLNTRVGTCLVNYNTGEMILSDYLDSQIYIRTVNKIQLYEPTDILLPSYSLSPKMSKLATIIKFNINNSVNILEAPTKFFNPKEGSDILERSSINYDKYLNEKAELLEKSYSLSAVSASVKYYNQKILKNGSNNFNNFDKYRVKYETINNTMLIDSKTIVGLELTENKFDKNGLSLFKFLDNTCTKMGQRTLRNNILQPLTDKDNIEMRLKVVQEFEKNTDSLSEIRNSLKKLQDLDKLFSKLLSNQKSSISPEQKINYILSLKESISIILTLRTEIIKLVPKSKILNEIKEILENPLVTELFTLFNSYINEDARWATSPYELQNQRTYAIKSGTNGLLAVSRELYKNTVDEIMSHIDAESEKLELALDYSYDSTRCFFLKIKKDNNIIMENFPPSLINIVNKKKYYECTTVTIMKLNLRLRELQSEITLISENVIDSLLNQMDAYIAILFMVSEAISLLDLLTTFTFNSLGKNYCYPTFSDKLYLVESRHPILENTVKQFIPNDISSTALTSRMQVITGCNKSGKSVYLKQIALLCIMAQMGSPIPADIACLPLYDKLHARVCHDTLEITSSTFTFEMKEMAYFLDNLTQSTLLIVDELGRGSSIGDGFIISLSISEFLLKAKATVFLSTHFHDLAVILQQNMSVSHLSMKTILEENQNLKMLFKVSTEIVDTKNTVFYFIKPYYPKDLLLKVKQIQELLIVEERQKAKNNQKFDNKNNIREK</sequence>
<dbReference type="InterPro" id="IPR007861">
    <property type="entry name" value="DNA_mismatch_repair_MutS_clamp"/>
</dbReference>
<dbReference type="GO" id="GO:0000228">
    <property type="term" value="C:nuclear chromosome"/>
    <property type="evidence" value="ECO:0007669"/>
    <property type="project" value="EnsemblFungi"/>
</dbReference>
<dbReference type="GO" id="GO:0006298">
    <property type="term" value="P:mismatch repair"/>
    <property type="evidence" value="ECO:0007669"/>
    <property type="project" value="InterPro"/>
</dbReference>
<evidence type="ECO:0000256" key="2">
    <source>
        <dbReference type="ARBA" id="ARBA00022741"/>
    </source>
</evidence>
<dbReference type="PANTHER" id="PTHR11361:SF21">
    <property type="entry name" value="MUTS PROTEIN HOMOLOG 4"/>
    <property type="match status" value="1"/>
</dbReference>
<dbReference type="GO" id="GO:0140664">
    <property type="term" value="F:ATP-dependent DNA damage sensor activity"/>
    <property type="evidence" value="ECO:0007669"/>
    <property type="project" value="InterPro"/>
</dbReference>
<gene>
    <name evidence="7" type="primary">TPHA0D00620</name>
    <name evidence="7" type="ordered locus">TPHA_0D00620</name>
</gene>
<dbReference type="eggNOG" id="KOG0220">
    <property type="taxonomic scope" value="Eukaryota"/>
</dbReference>
<dbReference type="SMART" id="SM00534">
    <property type="entry name" value="MUTSac"/>
    <property type="match status" value="1"/>
</dbReference>
<dbReference type="PIRSF" id="PIRSF005813">
    <property type="entry name" value="MSH2"/>
    <property type="match status" value="1"/>
</dbReference>
<dbReference type="GO" id="GO:0062128">
    <property type="term" value="C:MutSgamma complex"/>
    <property type="evidence" value="ECO:0007669"/>
    <property type="project" value="EnsemblFungi"/>
</dbReference>
<dbReference type="InterPro" id="IPR045076">
    <property type="entry name" value="MutS"/>
</dbReference>
<evidence type="ECO:0000313" key="7">
    <source>
        <dbReference type="EMBL" id="CCE62706.1"/>
    </source>
</evidence>
<dbReference type="Pfam" id="PF05192">
    <property type="entry name" value="MutS_III"/>
    <property type="match status" value="1"/>
</dbReference>